<dbReference type="RefSeq" id="WP_165759750.1">
    <property type="nucleotide sequence ID" value="NZ_FWFO01000001.1"/>
</dbReference>
<evidence type="ECO:0000259" key="1">
    <source>
        <dbReference type="Pfam" id="PF05899"/>
    </source>
</evidence>
<dbReference type="Pfam" id="PF05899">
    <property type="entry name" value="Cupin_3"/>
    <property type="match status" value="1"/>
</dbReference>
<organism evidence="2 3">
    <name type="scientific">Falsiruegeria litorea R37</name>
    <dbReference type="NCBI Taxonomy" id="1200284"/>
    <lineage>
        <taxon>Bacteria</taxon>
        <taxon>Pseudomonadati</taxon>
        <taxon>Pseudomonadota</taxon>
        <taxon>Alphaproteobacteria</taxon>
        <taxon>Rhodobacterales</taxon>
        <taxon>Roseobacteraceae</taxon>
        <taxon>Falsiruegeria</taxon>
    </lineage>
</organism>
<sequence>MTEQNIPVIRLHPDGDGATFNPWQDVTHDGVIEGTPQDRNLIYFDQCRDMAGRSRVGIWESTAYAEQITDYAADEFMVVLEGSCTIIDAAGHEEVFEVGDSFFMPKGFNGIWRQEGHMKKYFMMFLAD</sequence>
<accession>A0A1Y5RVP8</accession>
<name>A0A1Y5RVP8_9RHOB</name>
<gene>
    <name evidence="2" type="ORF">TRL7639_00932</name>
</gene>
<evidence type="ECO:0000313" key="3">
    <source>
        <dbReference type="Proteomes" id="UP000193077"/>
    </source>
</evidence>
<dbReference type="Proteomes" id="UP000193077">
    <property type="component" value="Unassembled WGS sequence"/>
</dbReference>
<dbReference type="PANTHER" id="PTHR40943:SF1">
    <property type="entry name" value="CYTOPLASMIC PROTEIN"/>
    <property type="match status" value="1"/>
</dbReference>
<protein>
    <recommendedName>
        <fullName evidence="1">(S)-ureidoglycine aminohydrolase cupin domain-containing protein</fullName>
    </recommendedName>
</protein>
<dbReference type="InterPro" id="IPR011051">
    <property type="entry name" value="RmlC_Cupin_sf"/>
</dbReference>
<dbReference type="InterPro" id="IPR014710">
    <property type="entry name" value="RmlC-like_jellyroll"/>
</dbReference>
<dbReference type="AlphaFoldDB" id="A0A1Y5RVP8"/>
<keyword evidence="3" id="KW-1185">Reference proteome</keyword>
<proteinExistence type="predicted"/>
<dbReference type="SUPFAM" id="SSF51182">
    <property type="entry name" value="RmlC-like cupins"/>
    <property type="match status" value="1"/>
</dbReference>
<dbReference type="InterPro" id="IPR008579">
    <property type="entry name" value="UGlyAH_Cupin_dom"/>
</dbReference>
<reference evidence="2 3" key="1">
    <citation type="submission" date="2017-03" db="EMBL/GenBank/DDBJ databases">
        <authorList>
            <person name="Afonso C.L."/>
            <person name="Miller P.J."/>
            <person name="Scott M.A."/>
            <person name="Spackman E."/>
            <person name="Goraichik I."/>
            <person name="Dimitrov K.M."/>
            <person name="Suarez D.L."/>
            <person name="Swayne D.E."/>
        </authorList>
    </citation>
    <scope>NUCLEOTIDE SEQUENCE [LARGE SCALE GENOMIC DNA]</scope>
    <source>
        <strain evidence="2 3">CECT 7639</strain>
    </source>
</reference>
<feature type="domain" description="(S)-ureidoglycine aminohydrolase cupin" evidence="1">
    <location>
        <begin position="52"/>
        <end position="122"/>
    </location>
</feature>
<dbReference type="Gene3D" id="2.60.120.10">
    <property type="entry name" value="Jelly Rolls"/>
    <property type="match status" value="1"/>
</dbReference>
<dbReference type="PANTHER" id="PTHR40943">
    <property type="entry name" value="CYTOPLASMIC PROTEIN-RELATED"/>
    <property type="match status" value="1"/>
</dbReference>
<dbReference type="EMBL" id="FWFO01000001">
    <property type="protein sequence ID" value="SLN26170.1"/>
    <property type="molecule type" value="Genomic_DNA"/>
</dbReference>
<evidence type="ECO:0000313" key="2">
    <source>
        <dbReference type="EMBL" id="SLN26170.1"/>
    </source>
</evidence>